<feature type="region of interest" description="Disordered" evidence="1">
    <location>
        <begin position="31"/>
        <end position="66"/>
    </location>
</feature>
<sequence length="66" mass="7026">MNTNHRHPFRSSSSESCSRALSLDLHSTIQGYNYNGDQGSSSGGGQTSLWLPRGKPSFRGSASPGL</sequence>
<dbReference type="AlphaFoldDB" id="A0A5B0SFN4"/>
<protein>
    <submittedName>
        <fullName evidence="3">Uncharacterized protein</fullName>
    </submittedName>
</protein>
<reference evidence="3 4" key="1">
    <citation type="submission" date="2019-05" db="EMBL/GenBank/DDBJ databases">
        <title>Emergence of the Ug99 lineage of the wheat stem rust pathogen through somatic hybridization.</title>
        <authorList>
            <person name="Li F."/>
            <person name="Upadhyaya N.M."/>
            <person name="Sperschneider J."/>
            <person name="Matny O."/>
            <person name="Nguyen-Phuc H."/>
            <person name="Mago R."/>
            <person name="Raley C."/>
            <person name="Miller M.E."/>
            <person name="Silverstein K.A.T."/>
            <person name="Henningsen E."/>
            <person name="Hirsch C.D."/>
            <person name="Visser B."/>
            <person name="Pretorius Z.A."/>
            <person name="Steffenson B.J."/>
            <person name="Schwessinger B."/>
            <person name="Dodds P.N."/>
            <person name="Figueroa M."/>
        </authorList>
    </citation>
    <scope>NUCLEOTIDE SEQUENCE [LARGE SCALE GENOMIC DNA]</scope>
    <source>
        <strain evidence="3 4">Ug99</strain>
    </source>
</reference>
<accession>A0A5B0SFN4</accession>
<comment type="caution">
    <text evidence="3">The sequence shown here is derived from an EMBL/GenBank/DDBJ whole genome shotgun (WGS) entry which is preliminary data.</text>
</comment>
<proteinExistence type="predicted"/>
<evidence type="ECO:0000313" key="4">
    <source>
        <dbReference type="Proteomes" id="UP000325313"/>
    </source>
</evidence>
<dbReference type="EMBL" id="VDEP01000035">
    <property type="protein sequence ID" value="KAA1136249.1"/>
    <property type="molecule type" value="Genomic_DNA"/>
</dbReference>
<organism evidence="3 4">
    <name type="scientific">Puccinia graminis f. sp. tritici</name>
    <dbReference type="NCBI Taxonomy" id="56615"/>
    <lineage>
        <taxon>Eukaryota</taxon>
        <taxon>Fungi</taxon>
        <taxon>Dikarya</taxon>
        <taxon>Basidiomycota</taxon>
        <taxon>Pucciniomycotina</taxon>
        <taxon>Pucciniomycetes</taxon>
        <taxon>Pucciniales</taxon>
        <taxon>Pucciniaceae</taxon>
        <taxon>Puccinia</taxon>
    </lineage>
</organism>
<dbReference type="Proteomes" id="UP000325313">
    <property type="component" value="Unassembled WGS sequence"/>
</dbReference>
<dbReference type="EMBL" id="VDEP01000270">
    <property type="protein sequence ID" value="KAA1116886.1"/>
    <property type="molecule type" value="Genomic_DNA"/>
</dbReference>
<name>A0A5B0SFN4_PUCGR</name>
<evidence type="ECO:0000256" key="1">
    <source>
        <dbReference type="SAM" id="MobiDB-lite"/>
    </source>
</evidence>
<gene>
    <name evidence="3" type="ORF">PGTUg99_012788</name>
    <name evidence="2" type="ORF">PGTUg99_028799</name>
</gene>
<evidence type="ECO:0000313" key="3">
    <source>
        <dbReference type="EMBL" id="KAA1136249.1"/>
    </source>
</evidence>
<evidence type="ECO:0000313" key="2">
    <source>
        <dbReference type="EMBL" id="KAA1116886.1"/>
    </source>
</evidence>
<feature type="compositionally biased region" description="Low complexity" evidence="1">
    <location>
        <begin position="31"/>
        <end position="40"/>
    </location>
</feature>